<feature type="region of interest" description="Disordered" evidence="1">
    <location>
        <begin position="819"/>
        <end position="838"/>
    </location>
</feature>
<feature type="compositionally biased region" description="Polar residues" evidence="1">
    <location>
        <begin position="649"/>
        <end position="659"/>
    </location>
</feature>
<evidence type="ECO:0000313" key="2">
    <source>
        <dbReference type="EMBL" id="SFN56745.1"/>
    </source>
</evidence>
<evidence type="ECO:0008006" key="4">
    <source>
        <dbReference type="Google" id="ProtNLM"/>
    </source>
</evidence>
<feature type="region of interest" description="Disordered" evidence="1">
    <location>
        <begin position="303"/>
        <end position="324"/>
    </location>
</feature>
<dbReference type="RefSeq" id="WP_090068169.1">
    <property type="nucleotide sequence ID" value="NZ_FOVR01000001.1"/>
</dbReference>
<feature type="compositionally biased region" description="Basic and acidic residues" evidence="1">
    <location>
        <begin position="1114"/>
        <end position="1124"/>
    </location>
</feature>
<feature type="compositionally biased region" description="Low complexity" evidence="1">
    <location>
        <begin position="218"/>
        <end position="230"/>
    </location>
</feature>
<gene>
    <name evidence="2" type="ORF">SAMN04488056_101323</name>
</gene>
<name>A0A1I5A2I8_9HYPH</name>
<feature type="compositionally biased region" description="Low complexity" evidence="1">
    <location>
        <begin position="885"/>
        <end position="898"/>
    </location>
</feature>
<feature type="compositionally biased region" description="Polar residues" evidence="1">
    <location>
        <begin position="613"/>
        <end position="629"/>
    </location>
</feature>
<feature type="region of interest" description="Disordered" evidence="1">
    <location>
        <begin position="879"/>
        <end position="904"/>
    </location>
</feature>
<feature type="region of interest" description="Disordered" evidence="1">
    <location>
        <begin position="493"/>
        <end position="580"/>
    </location>
</feature>
<protein>
    <recommendedName>
        <fullName evidence="4">DUF2336 domain-containing protein</fullName>
    </recommendedName>
</protein>
<dbReference type="InterPro" id="IPR019285">
    <property type="entry name" value="DUF2336"/>
</dbReference>
<evidence type="ECO:0000313" key="3">
    <source>
        <dbReference type="Proteomes" id="UP000199236"/>
    </source>
</evidence>
<dbReference type="AlphaFoldDB" id="A0A1I5A2I8"/>
<feature type="compositionally biased region" description="Acidic residues" evidence="1">
    <location>
        <begin position="709"/>
        <end position="719"/>
    </location>
</feature>
<feature type="region of interest" description="Disordered" evidence="1">
    <location>
        <begin position="649"/>
        <end position="719"/>
    </location>
</feature>
<proteinExistence type="predicted"/>
<keyword evidence="3" id="KW-1185">Reference proteome</keyword>
<feature type="region of interest" description="Disordered" evidence="1">
    <location>
        <begin position="197"/>
        <end position="230"/>
    </location>
</feature>
<feature type="compositionally biased region" description="Polar residues" evidence="1">
    <location>
        <begin position="517"/>
        <end position="535"/>
    </location>
</feature>
<sequence length="1124" mass="120751">MKSLVARSRLAEETETYLIAGQFDRLAQAQFTHIFRRHFGATSIADRVAISQKLCSMRRVPRDVVLLLCCDVDAVAAPVLAQSPLLDAAELTVQILQGNCAKREAIALRADLSALLISQLLLFEEPSVARHLAENRAARPSISAPMQAKIERIGAIKFEQLEPKAMPKETDKLDALVSSMEQDWCAHYKPDALGEDISSIVPNAEPPTASENELPEMSQASASHPAPAQPVSAMNDEALLLDAEDMKLLDQLSESDWDALDDDAIEALARQLAETDQSQLDDALPLSESSDIVYGVADALEQEAPDVSATEEAPAALASSMGASEPEELMDDVEMLETAAIAQPSAFEEETGPASFTIGAFDSENADFPLLKSPLLGDEREATISFGPADEPEEDHTPALSTSYVAPDNDVDFDACDKTSFVISAEEPPLAELLPPMLEDAPQEEPEPSAPLTAKVPLASFNTSPLDNLRSALKRPLDQQEAELLAQASQKLANRTAGEPLSKEPVASRSLERKPQITLTIRKSSNSETVSTPNSGEAEKATKAPTPAPGSEQAASSTPSDTAQNDLSIPRAHLTSATEDDWERALARLTGDIPASEEDGVAPRIFSVPAAAESTSQQTETKTNPLAQMSTTGLEKVVKAIESELSLDSIATTDQSEMSSQDEEPVGSAEEDADEGHASSEDTSIISEATDQPLIAEPLPIPRGAPSSVDEEVSSEGDEPLVHEHAPLGFMPDMISFAGLELVEAEPDLPSVSDLLLDTSSRAMPHVELVEPIEIDILENGEITALEDLEATPMQVISEQLEAQREALNALRQKMKDYEDGTRQSVSAPSFSAGFQADHDAPAPIEKMDTESEADDISSLPELSQHTLVDVDAYEAMKGSEKNQNANETAASSSSPSDESNETDPVDLASMVLNATARDGMANSFYGYDAETRLTILQSILAETIVDAGQQTKDDQARVMLDDFTVQELVAARFSNDRIRAADLMHDISGHRRLDMTQLLQDKGGEALVVYLYSIGLDESSTLSILLHGPDAIAHDYEKITQLMTLYHQLYPAAANKIVAQLFGQPRTVASTQHAPLHDEGAGKSAARLRKTGLQGSSDPSRKAASEGSALPEFGRRLKRPEQG</sequence>
<dbReference type="EMBL" id="FOVR01000001">
    <property type="protein sequence ID" value="SFN56745.1"/>
    <property type="molecule type" value="Genomic_DNA"/>
</dbReference>
<feature type="compositionally biased region" description="Polar residues" evidence="1">
    <location>
        <begin position="681"/>
        <end position="690"/>
    </location>
</feature>
<dbReference type="Proteomes" id="UP000199236">
    <property type="component" value="Unassembled WGS sequence"/>
</dbReference>
<accession>A0A1I5A2I8</accession>
<dbReference type="OrthoDB" id="8432219at2"/>
<dbReference type="Pfam" id="PF10098">
    <property type="entry name" value="DUF2336"/>
    <property type="match status" value="1"/>
</dbReference>
<organism evidence="2 3">
    <name type="scientific">Cohaesibacter marisflavi</name>
    <dbReference type="NCBI Taxonomy" id="655353"/>
    <lineage>
        <taxon>Bacteria</taxon>
        <taxon>Pseudomonadati</taxon>
        <taxon>Pseudomonadota</taxon>
        <taxon>Alphaproteobacteria</taxon>
        <taxon>Hyphomicrobiales</taxon>
        <taxon>Cohaesibacteraceae</taxon>
    </lineage>
</organism>
<evidence type="ECO:0000256" key="1">
    <source>
        <dbReference type="SAM" id="MobiDB-lite"/>
    </source>
</evidence>
<reference evidence="2 3" key="1">
    <citation type="submission" date="2016-10" db="EMBL/GenBank/DDBJ databases">
        <authorList>
            <person name="de Groot N.N."/>
        </authorList>
    </citation>
    <scope>NUCLEOTIDE SEQUENCE [LARGE SCALE GENOMIC DNA]</scope>
    <source>
        <strain evidence="2 3">CGMCC 1.9157</strain>
    </source>
</reference>
<feature type="compositionally biased region" description="Acidic residues" evidence="1">
    <location>
        <begin position="660"/>
        <end position="674"/>
    </location>
</feature>
<feature type="compositionally biased region" description="Polar residues" evidence="1">
    <location>
        <begin position="553"/>
        <end position="567"/>
    </location>
</feature>
<feature type="region of interest" description="Disordered" evidence="1">
    <location>
        <begin position="610"/>
        <end position="629"/>
    </location>
</feature>
<feature type="region of interest" description="Disordered" evidence="1">
    <location>
        <begin position="1071"/>
        <end position="1124"/>
    </location>
</feature>